<dbReference type="EMBL" id="JACSQL010000001">
    <property type="protein sequence ID" value="MBD7966789.1"/>
    <property type="molecule type" value="Genomic_DNA"/>
</dbReference>
<accession>A0ABR8STG3</accession>
<evidence type="ECO:0000313" key="2">
    <source>
        <dbReference type="Proteomes" id="UP000608071"/>
    </source>
</evidence>
<reference evidence="1 2" key="1">
    <citation type="submission" date="2020-08" db="EMBL/GenBank/DDBJ databases">
        <title>A Genomic Blueprint of the Chicken Gut Microbiome.</title>
        <authorList>
            <person name="Gilroy R."/>
            <person name="Ravi A."/>
            <person name="Getino M."/>
            <person name="Pursley I."/>
            <person name="Horton D.L."/>
            <person name="Alikhan N.-F."/>
            <person name="Baker D."/>
            <person name="Gharbi K."/>
            <person name="Hall N."/>
            <person name="Watson M."/>
            <person name="Adriaenssens E.M."/>
            <person name="Foster-Nyarko E."/>
            <person name="Jarju S."/>
            <person name="Secka A."/>
            <person name="Antonio M."/>
            <person name="Oren A."/>
            <person name="Chaudhuri R."/>
            <person name="La Ragione R.M."/>
            <person name="Hildebrand F."/>
            <person name="Pallen M.J."/>
        </authorList>
    </citation>
    <scope>NUCLEOTIDE SEQUENCE [LARGE SCALE GENOMIC DNA]</scope>
    <source>
        <strain evidence="1 2">Sa2BVA9</strain>
    </source>
</reference>
<keyword evidence="2" id="KW-1185">Reference proteome</keyword>
<sequence length="142" mass="16143">MNVKKRKVFTRILLLLPFILILIILPFAYSSKTYYPAAPFSAISKKEAVQVLKPSSKELIYLTEEDGKRWYGFKGSQGDGAEAVISFMKSKGWTYQTQEGAGYFFGKESGVTSEKEASAIVHSEMWTGQYVLYRIPVRHLEE</sequence>
<name>A0ABR8STG3_9BACL</name>
<dbReference type="RefSeq" id="WP_191797638.1">
    <property type="nucleotide sequence ID" value="NZ_JACSQL010000001.1"/>
</dbReference>
<protein>
    <submittedName>
        <fullName evidence="1">Uncharacterized protein</fullName>
    </submittedName>
</protein>
<organism evidence="1 2">
    <name type="scientific">Paenibacillus gallinarum</name>
    <dbReference type="NCBI Taxonomy" id="2762232"/>
    <lineage>
        <taxon>Bacteria</taxon>
        <taxon>Bacillati</taxon>
        <taxon>Bacillota</taxon>
        <taxon>Bacilli</taxon>
        <taxon>Bacillales</taxon>
        <taxon>Paenibacillaceae</taxon>
        <taxon>Paenibacillus</taxon>
    </lineage>
</organism>
<evidence type="ECO:0000313" key="1">
    <source>
        <dbReference type="EMBL" id="MBD7966789.1"/>
    </source>
</evidence>
<proteinExistence type="predicted"/>
<comment type="caution">
    <text evidence="1">The sequence shown here is derived from an EMBL/GenBank/DDBJ whole genome shotgun (WGS) entry which is preliminary data.</text>
</comment>
<dbReference type="Proteomes" id="UP000608071">
    <property type="component" value="Unassembled WGS sequence"/>
</dbReference>
<gene>
    <name evidence="1" type="ORF">H9647_01810</name>
</gene>